<sequence length="124" mass="13675">MAASAVKIWRQTEALVWEPRNRLIIASSGVMEGSGGSSIRLVPTIEQQCQLVHPQPTDKRQNGGFVLSSRATVAKILFNLAIKHLQHQLQHLWPMFLGHLCPSTGAGVTGILGFVLFRRDKHGQ</sequence>
<dbReference type="EnsemblMetazoa" id="AMAM000557-RA">
    <property type="protein sequence ID" value="AMAM000557-PA"/>
    <property type="gene ID" value="AMAM000557"/>
</dbReference>
<keyword evidence="1" id="KW-1133">Transmembrane helix</keyword>
<accession>A0A182S6D1</accession>
<dbReference type="VEuPathDB" id="VectorBase:AMAM000557"/>
<name>A0A182S6D1_9DIPT</name>
<evidence type="ECO:0000313" key="2">
    <source>
        <dbReference type="EnsemblMetazoa" id="AMAM000557-PA"/>
    </source>
</evidence>
<evidence type="ECO:0000256" key="1">
    <source>
        <dbReference type="SAM" id="Phobius"/>
    </source>
</evidence>
<reference evidence="2" key="2">
    <citation type="submission" date="2020-05" db="UniProtKB">
        <authorList>
            <consortium name="EnsemblMetazoa"/>
        </authorList>
    </citation>
    <scope>IDENTIFICATION</scope>
    <source>
        <strain evidence="2">maculatus3</strain>
    </source>
</reference>
<proteinExistence type="predicted"/>
<keyword evidence="1" id="KW-0472">Membrane</keyword>
<protein>
    <submittedName>
        <fullName evidence="2">Uncharacterized protein</fullName>
    </submittedName>
</protein>
<feature type="transmembrane region" description="Helical" evidence="1">
    <location>
        <begin position="96"/>
        <end position="117"/>
    </location>
</feature>
<keyword evidence="3" id="KW-1185">Reference proteome</keyword>
<organism evidence="2 3">
    <name type="scientific">Anopheles maculatus</name>
    <dbReference type="NCBI Taxonomy" id="74869"/>
    <lineage>
        <taxon>Eukaryota</taxon>
        <taxon>Metazoa</taxon>
        <taxon>Ecdysozoa</taxon>
        <taxon>Arthropoda</taxon>
        <taxon>Hexapoda</taxon>
        <taxon>Insecta</taxon>
        <taxon>Pterygota</taxon>
        <taxon>Neoptera</taxon>
        <taxon>Endopterygota</taxon>
        <taxon>Diptera</taxon>
        <taxon>Nematocera</taxon>
        <taxon>Culicoidea</taxon>
        <taxon>Culicidae</taxon>
        <taxon>Anophelinae</taxon>
        <taxon>Anopheles</taxon>
        <taxon>Anopheles maculatus group</taxon>
    </lineage>
</organism>
<keyword evidence="1" id="KW-0812">Transmembrane</keyword>
<reference evidence="3" key="1">
    <citation type="submission" date="2013-09" db="EMBL/GenBank/DDBJ databases">
        <title>The Genome Sequence of Anopheles maculatus species B.</title>
        <authorList>
            <consortium name="The Broad Institute Genomics Platform"/>
            <person name="Neafsey D.E."/>
            <person name="Besansky N."/>
            <person name="Howell P."/>
            <person name="Walton C."/>
            <person name="Young S.K."/>
            <person name="Zeng Q."/>
            <person name="Gargeya S."/>
            <person name="Fitzgerald M."/>
            <person name="Haas B."/>
            <person name="Abouelleil A."/>
            <person name="Allen A.W."/>
            <person name="Alvarado L."/>
            <person name="Arachchi H.M."/>
            <person name="Berlin A.M."/>
            <person name="Chapman S.B."/>
            <person name="Gainer-Dewar J."/>
            <person name="Goldberg J."/>
            <person name="Griggs A."/>
            <person name="Gujja S."/>
            <person name="Hansen M."/>
            <person name="Howarth C."/>
            <person name="Imamovic A."/>
            <person name="Ireland A."/>
            <person name="Larimer J."/>
            <person name="McCowan C."/>
            <person name="Murphy C."/>
            <person name="Pearson M."/>
            <person name="Poon T.W."/>
            <person name="Priest M."/>
            <person name="Roberts A."/>
            <person name="Saif S."/>
            <person name="Shea T."/>
            <person name="Sisk P."/>
            <person name="Sykes S."/>
            <person name="Wortman J."/>
            <person name="Nusbaum C."/>
            <person name="Birren B."/>
        </authorList>
    </citation>
    <scope>NUCLEOTIDE SEQUENCE [LARGE SCALE GENOMIC DNA]</scope>
    <source>
        <strain evidence="3">maculatus3</strain>
    </source>
</reference>
<evidence type="ECO:0000313" key="3">
    <source>
        <dbReference type="Proteomes" id="UP000075901"/>
    </source>
</evidence>
<dbReference type="Proteomes" id="UP000075901">
    <property type="component" value="Unassembled WGS sequence"/>
</dbReference>
<dbReference type="AlphaFoldDB" id="A0A182S6D1"/>